<dbReference type="InterPro" id="IPR029063">
    <property type="entry name" value="SAM-dependent_MTases_sf"/>
</dbReference>
<dbReference type="EMBL" id="DPVE01000171">
    <property type="protein sequence ID" value="HCK30498.1"/>
    <property type="molecule type" value="Genomic_DNA"/>
</dbReference>
<protein>
    <submittedName>
        <fullName evidence="7">Class I SAM-dependent methyltransferase</fullName>
    </submittedName>
</protein>
<evidence type="ECO:0000313" key="8">
    <source>
        <dbReference type="Proteomes" id="UP000263596"/>
    </source>
</evidence>
<dbReference type="Proteomes" id="UP000263596">
    <property type="component" value="Unassembled WGS sequence"/>
</dbReference>
<dbReference type="RefSeq" id="WP_049174082.1">
    <property type="nucleotide sequence ID" value="NZ_BKFK01000012.1"/>
</dbReference>
<keyword evidence="3 7" id="KW-0808">Transferase</keyword>
<comment type="caution">
    <text evidence="7">The sequence shown here is derived from an EMBL/GenBank/DDBJ whole genome shotgun (WGS) entry which is preliminary data.</text>
</comment>
<evidence type="ECO:0000256" key="3">
    <source>
        <dbReference type="ARBA" id="ARBA00022679"/>
    </source>
</evidence>
<keyword evidence="2 7" id="KW-0489">Methyltransferase</keyword>
<dbReference type="PANTHER" id="PTHR43667">
    <property type="entry name" value="CYCLOPROPANE-FATTY-ACYL-PHOSPHOLIPID SYNTHASE"/>
    <property type="match status" value="1"/>
</dbReference>
<dbReference type="InterPro" id="IPR050723">
    <property type="entry name" value="CFA/CMAS"/>
</dbReference>
<proteinExistence type="inferred from homology"/>
<organism evidence="7 8">
    <name type="scientific">Acinetobacter ursingii</name>
    <dbReference type="NCBI Taxonomy" id="108980"/>
    <lineage>
        <taxon>Bacteria</taxon>
        <taxon>Pseudomonadati</taxon>
        <taxon>Pseudomonadota</taxon>
        <taxon>Gammaproteobacteria</taxon>
        <taxon>Moraxellales</taxon>
        <taxon>Moraxellaceae</taxon>
        <taxon>Acinetobacter</taxon>
    </lineage>
</organism>
<dbReference type="GO" id="GO:0006629">
    <property type="term" value="P:lipid metabolic process"/>
    <property type="evidence" value="ECO:0007669"/>
    <property type="project" value="UniProtKB-KW"/>
</dbReference>
<dbReference type="PANTHER" id="PTHR43667:SF1">
    <property type="entry name" value="CYCLOPROPANE-FATTY-ACYL-PHOSPHOLIPID SYNTHASE"/>
    <property type="match status" value="1"/>
</dbReference>
<keyword evidence="5" id="KW-0443">Lipid metabolism</keyword>
<dbReference type="CDD" id="cd02440">
    <property type="entry name" value="AdoMet_MTases"/>
    <property type="match status" value="1"/>
</dbReference>
<evidence type="ECO:0000256" key="5">
    <source>
        <dbReference type="ARBA" id="ARBA00023098"/>
    </source>
</evidence>
<dbReference type="GO" id="GO:0032259">
    <property type="term" value="P:methylation"/>
    <property type="evidence" value="ECO:0007669"/>
    <property type="project" value="UniProtKB-KW"/>
</dbReference>
<dbReference type="InterPro" id="IPR013216">
    <property type="entry name" value="Methyltransf_11"/>
</dbReference>
<gene>
    <name evidence="7" type="ORF">DHW29_10140</name>
</gene>
<keyword evidence="4" id="KW-0949">S-adenosyl-L-methionine</keyword>
<evidence type="ECO:0000313" key="7">
    <source>
        <dbReference type="EMBL" id="HCK30498.1"/>
    </source>
</evidence>
<evidence type="ECO:0000256" key="2">
    <source>
        <dbReference type="ARBA" id="ARBA00022603"/>
    </source>
</evidence>
<reference evidence="7 8" key="1">
    <citation type="journal article" date="2018" name="Nat. Biotechnol.">
        <title>A standardized bacterial taxonomy based on genome phylogeny substantially revises the tree of life.</title>
        <authorList>
            <person name="Parks D.H."/>
            <person name="Chuvochina M."/>
            <person name="Waite D.W."/>
            <person name="Rinke C."/>
            <person name="Skarshewski A."/>
            <person name="Chaumeil P.A."/>
            <person name="Hugenholtz P."/>
        </authorList>
    </citation>
    <scope>NUCLEOTIDE SEQUENCE [LARGE SCALE GENOMIC DNA]</scope>
    <source>
        <strain evidence="7">UBA9669</strain>
    </source>
</reference>
<evidence type="ECO:0000256" key="4">
    <source>
        <dbReference type="ARBA" id="ARBA00022691"/>
    </source>
</evidence>
<dbReference type="Pfam" id="PF08241">
    <property type="entry name" value="Methyltransf_11"/>
    <property type="match status" value="1"/>
</dbReference>
<feature type="domain" description="Methyltransferase type 11" evidence="6">
    <location>
        <begin position="66"/>
        <end position="159"/>
    </location>
</feature>
<accession>A0A3D2SNC7</accession>
<evidence type="ECO:0000259" key="6">
    <source>
        <dbReference type="Pfam" id="PF08241"/>
    </source>
</evidence>
<name>A0A3D2SNC7_9GAMM</name>
<dbReference type="SUPFAM" id="SSF53335">
    <property type="entry name" value="S-adenosyl-L-methionine-dependent methyltransferases"/>
    <property type="match status" value="1"/>
</dbReference>
<evidence type="ECO:0000256" key="1">
    <source>
        <dbReference type="ARBA" id="ARBA00010815"/>
    </source>
</evidence>
<dbReference type="AlphaFoldDB" id="A0A3D2SNC7"/>
<sequence>MKLLHALTAKLPHKYAIDTARLGDERTLAWSNLGYWDNTTDYKTACCQLADQLANAVQLTAQDRLLDLGCGQGASLQHWIEHYQVQQLSALELQPALIRRIYQHLPQLAHIQQGSFLDLNQLYSPEAFDVILCIDAAYHSDLRRFLDAVKPVLKTQGRLGFHYLVLSEKWRQLSRFQQQKYFYLLKAADVNLSHIATLSMTRLQLEQHGFYQVKSVDITESVLGGFARFMASNSNTKKDLAQFKIQATAKLCDYLNREGMIRYMQISAIKK</sequence>
<dbReference type="GO" id="GO:0008168">
    <property type="term" value="F:methyltransferase activity"/>
    <property type="evidence" value="ECO:0007669"/>
    <property type="project" value="UniProtKB-KW"/>
</dbReference>
<dbReference type="Gene3D" id="3.40.50.150">
    <property type="entry name" value="Vaccinia Virus protein VP39"/>
    <property type="match status" value="1"/>
</dbReference>
<comment type="similarity">
    <text evidence="1">Belongs to the CFA/CMAS family.</text>
</comment>